<evidence type="ECO:0000313" key="2">
    <source>
        <dbReference type="EMBL" id="PVY46039.1"/>
    </source>
</evidence>
<dbReference type="SUPFAM" id="SSF101478">
    <property type="entry name" value="ADP-ribosylglycohydrolase"/>
    <property type="match status" value="1"/>
</dbReference>
<sequence length="517" mass="57545">MPILEIPPPAQINIHEFRDKVLGCWQGKNIGGTLGAPMEGTRQLGDISFYTQETAGRPAPNDDLDLQLVWLLAVEQNGAYRLNERILGEYWMRYITGPWNEYGTAKGNIAAGLCPPLSGFCNNAEWQNSNGAWIRSEIWACLFPGAPDEAARFAWMDACVDHCGDGIYAEIFTAALESAAFVEQDLLRLIDIALARIPDDCRTARSVKLARSCHQEGIDWRTARNRLVEESADLGWFQAPANVGFVVLGLLYGQGDFGKSLCIAVNCGDDTDCTGATVGAVLGILKGRSGLPQRWIEPIGNEIKTAAVSTLWLFAPATVEELSERIIRDKQYAEKENPLLPRLIDGPTCCAGLTERLTDGSIVRERILTRSSRRLTFNLPWGELAIEYGQNPMTSPGERQKLRISVTECPHNNRLVRLDWKLPEGWELHPGPGQLLQVKQRMEAAITVELVPGEFPAPMVYLQLELHLSDRLAPCWIAVPFGLRGAVGQEHQVYTEEYKDAEYRQIARFNGLNYPQI</sequence>
<dbReference type="Gene3D" id="1.10.4080.10">
    <property type="entry name" value="ADP-ribosylation/Crystallin J1"/>
    <property type="match status" value="1"/>
</dbReference>
<comment type="cofactor">
    <cofactor evidence="1">
        <name>Mg(2+)</name>
        <dbReference type="ChEBI" id="CHEBI:18420"/>
    </cofactor>
    <text evidence="1">Binds 2 magnesium ions per subunit.</text>
</comment>
<comment type="caution">
    <text evidence="2">The sequence shown here is derived from an EMBL/GenBank/DDBJ whole genome shotgun (WGS) entry which is preliminary data.</text>
</comment>
<feature type="binding site" evidence="1">
    <location>
        <position position="270"/>
    </location>
    <ligand>
        <name>Mg(2+)</name>
        <dbReference type="ChEBI" id="CHEBI:18420"/>
        <label>1</label>
    </ligand>
</feature>
<name>A0A2U1BBK1_9BACT</name>
<keyword evidence="1" id="KW-0479">Metal-binding</keyword>
<keyword evidence="2" id="KW-0378">Hydrolase</keyword>
<dbReference type="OrthoDB" id="9761704at2"/>
<protein>
    <submittedName>
        <fullName evidence="2">ADP-ribosylglycohydrolase</fullName>
    </submittedName>
</protein>
<dbReference type="Proteomes" id="UP000245959">
    <property type="component" value="Unassembled WGS sequence"/>
</dbReference>
<evidence type="ECO:0000313" key="3">
    <source>
        <dbReference type="Proteomes" id="UP000245959"/>
    </source>
</evidence>
<proteinExistence type="predicted"/>
<dbReference type="InterPro" id="IPR005502">
    <property type="entry name" value="Ribosyl_crysJ1"/>
</dbReference>
<evidence type="ECO:0000256" key="1">
    <source>
        <dbReference type="PIRSR" id="PIRSR605502-1"/>
    </source>
</evidence>
<dbReference type="GO" id="GO:0016787">
    <property type="term" value="F:hydrolase activity"/>
    <property type="evidence" value="ECO:0007669"/>
    <property type="project" value="UniProtKB-KW"/>
</dbReference>
<dbReference type="Pfam" id="PF03747">
    <property type="entry name" value="ADP_ribosyl_GH"/>
    <property type="match status" value="1"/>
</dbReference>
<dbReference type="EMBL" id="QEKH01000001">
    <property type="protein sequence ID" value="PVY46039.1"/>
    <property type="molecule type" value="Genomic_DNA"/>
</dbReference>
<organism evidence="2 3">
    <name type="scientific">Victivallis vadensis</name>
    <dbReference type="NCBI Taxonomy" id="172901"/>
    <lineage>
        <taxon>Bacteria</taxon>
        <taxon>Pseudomonadati</taxon>
        <taxon>Lentisphaerota</taxon>
        <taxon>Lentisphaeria</taxon>
        <taxon>Victivallales</taxon>
        <taxon>Victivallaceae</taxon>
        <taxon>Victivallis</taxon>
    </lineage>
</organism>
<dbReference type="GO" id="GO:0046872">
    <property type="term" value="F:metal ion binding"/>
    <property type="evidence" value="ECO:0007669"/>
    <property type="project" value="UniProtKB-KW"/>
</dbReference>
<keyword evidence="1" id="KW-0460">Magnesium</keyword>
<keyword evidence="3" id="KW-1185">Reference proteome</keyword>
<dbReference type="InterPro" id="IPR036705">
    <property type="entry name" value="Ribosyl_crysJ1_sf"/>
</dbReference>
<dbReference type="RefSeq" id="WP_116882429.1">
    <property type="nucleotide sequence ID" value="NZ_CABMMC010000075.1"/>
</dbReference>
<feature type="binding site" evidence="1">
    <location>
        <position position="272"/>
    </location>
    <ligand>
        <name>Mg(2+)</name>
        <dbReference type="ChEBI" id="CHEBI:18420"/>
        <label>1</label>
    </ligand>
</feature>
<dbReference type="AlphaFoldDB" id="A0A2U1BBK1"/>
<reference evidence="2 3" key="1">
    <citation type="submission" date="2018-04" db="EMBL/GenBank/DDBJ databases">
        <title>Genomic Encyclopedia of Type Strains, Phase IV (KMG-IV): sequencing the most valuable type-strain genomes for metagenomic binning, comparative biology and taxonomic classification.</title>
        <authorList>
            <person name="Goeker M."/>
        </authorList>
    </citation>
    <scope>NUCLEOTIDE SEQUENCE [LARGE SCALE GENOMIC DNA]</scope>
    <source>
        <strain evidence="2 3">DSM 14823</strain>
    </source>
</reference>
<accession>A0A2U1BBK1</accession>
<dbReference type="GeneID" id="78293766"/>
<gene>
    <name evidence="2" type="ORF">C8D82_101239</name>
</gene>